<dbReference type="AlphaFoldDB" id="A0A553Z875"/>
<name>A0A553Z875_9ACTN</name>
<comment type="caution">
    <text evidence="2">The sequence shown here is derived from an EMBL/GenBank/DDBJ whole genome shotgun (WGS) entry which is preliminary data.</text>
</comment>
<keyword evidence="3" id="KW-1185">Reference proteome</keyword>
<protein>
    <submittedName>
        <fullName evidence="2">Uncharacterized protein</fullName>
    </submittedName>
</protein>
<sequence length="74" mass="7906">MRTCLSTPSAPPPQGYYPPQPPQGYPPPPPQGYYPPQPPTADGGGNRRRCSRSSRIAAGRHPCVEARAVLPGQL</sequence>
<evidence type="ECO:0000313" key="2">
    <source>
        <dbReference type="EMBL" id="TSB37642.1"/>
    </source>
</evidence>
<evidence type="ECO:0000313" key="3">
    <source>
        <dbReference type="Proteomes" id="UP000320888"/>
    </source>
</evidence>
<feature type="compositionally biased region" description="Pro residues" evidence="1">
    <location>
        <begin position="9"/>
        <end position="39"/>
    </location>
</feature>
<dbReference type="EMBL" id="VKLS01000234">
    <property type="protein sequence ID" value="TSB37642.1"/>
    <property type="molecule type" value="Genomic_DNA"/>
</dbReference>
<gene>
    <name evidence="2" type="ORF">FNZ23_18335</name>
</gene>
<accession>A0A553Z875</accession>
<proteinExistence type="predicted"/>
<organism evidence="2 3">
    <name type="scientific">Streptomyces benahoarensis</name>
    <dbReference type="NCBI Taxonomy" id="2595054"/>
    <lineage>
        <taxon>Bacteria</taxon>
        <taxon>Bacillati</taxon>
        <taxon>Actinomycetota</taxon>
        <taxon>Actinomycetes</taxon>
        <taxon>Kitasatosporales</taxon>
        <taxon>Streptomycetaceae</taxon>
        <taxon>Streptomyces</taxon>
    </lineage>
</organism>
<feature type="region of interest" description="Disordered" evidence="1">
    <location>
        <begin position="1"/>
        <end position="56"/>
    </location>
</feature>
<reference evidence="2 3" key="1">
    <citation type="submission" date="2019-07" db="EMBL/GenBank/DDBJ databases">
        <title>Draft genome for Streptomyces benahoarensis MZ03-48.</title>
        <authorList>
            <person name="Gonzalez-Pimentel J.L."/>
        </authorList>
    </citation>
    <scope>NUCLEOTIDE SEQUENCE [LARGE SCALE GENOMIC DNA]</scope>
    <source>
        <strain evidence="2 3">MZ03-48</strain>
    </source>
</reference>
<evidence type="ECO:0000256" key="1">
    <source>
        <dbReference type="SAM" id="MobiDB-lite"/>
    </source>
</evidence>
<dbReference type="Proteomes" id="UP000320888">
    <property type="component" value="Unassembled WGS sequence"/>
</dbReference>